<keyword evidence="1" id="KW-1133">Transmembrane helix</keyword>
<proteinExistence type="predicted"/>
<protein>
    <submittedName>
        <fullName evidence="2">Uncharacterized protein</fullName>
    </submittedName>
</protein>
<sequence>MMGAVADPLLALPVVHHTLVLVLQLLVGLLEVGRVEAVLSQVLLVEVDALDEASLVLLVVINDFEKLSLVLLVLIEALAELVLVFPEVGNLLLEVGDRLGRFGVIVSFGSVLAVIADGCALSGVVAKQEVKLLLEKSCVEQGSIAAYEVGHDLDDVLA</sequence>
<dbReference type="EMBL" id="JAPCWZ010000002">
    <property type="protein sequence ID" value="KAK8877060.1"/>
    <property type="molecule type" value="Genomic_DNA"/>
</dbReference>
<dbReference type="Proteomes" id="UP001390339">
    <property type="component" value="Unassembled WGS sequence"/>
</dbReference>
<feature type="transmembrane region" description="Helical" evidence="1">
    <location>
        <begin position="105"/>
        <end position="126"/>
    </location>
</feature>
<accession>A0ABR2JIE7</accession>
<evidence type="ECO:0000313" key="2">
    <source>
        <dbReference type="EMBL" id="KAK8877060.1"/>
    </source>
</evidence>
<keyword evidence="1" id="KW-0812">Transmembrane</keyword>
<reference evidence="2 3" key="1">
    <citation type="journal article" date="2024" name="IMA Fungus">
        <title>Apiospora arundinis, a panoply of carbohydrate-active enzymes and secondary metabolites.</title>
        <authorList>
            <person name="Sorensen T."/>
            <person name="Petersen C."/>
            <person name="Muurmann A.T."/>
            <person name="Christiansen J.V."/>
            <person name="Brundto M.L."/>
            <person name="Overgaard C.K."/>
            <person name="Boysen A.T."/>
            <person name="Wollenberg R.D."/>
            <person name="Larsen T.O."/>
            <person name="Sorensen J.L."/>
            <person name="Nielsen K.L."/>
            <person name="Sondergaard T.E."/>
        </authorList>
    </citation>
    <scope>NUCLEOTIDE SEQUENCE [LARGE SCALE GENOMIC DNA]</scope>
    <source>
        <strain evidence="2 3">AAU 773</strain>
    </source>
</reference>
<name>A0ABR2JIE7_9PEZI</name>
<keyword evidence="3" id="KW-1185">Reference proteome</keyword>
<gene>
    <name evidence="2" type="ORF">PGQ11_002006</name>
</gene>
<feature type="transmembrane region" description="Helical" evidence="1">
    <location>
        <begin position="67"/>
        <end position="85"/>
    </location>
</feature>
<feature type="transmembrane region" description="Helical" evidence="1">
    <location>
        <begin position="9"/>
        <end position="30"/>
    </location>
</feature>
<keyword evidence="1" id="KW-0472">Membrane</keyword>
<comment type="caution">
    <text evidence="2">The sequence shown here is derived from an EMBL/GenBank/DDBJ whole genome shotgun (WGS) entry which is preliminary data.</text>
</comment>
<evidence type="ECO:0000313" key="3">
    <source>
        <dbReference type="Proteomes" id="UP001390339"/>
    </source>
</evidence>
<evidence type="ECO:0000256" key="1">
    <source>
        <dbReference type="SAM" id="Phobius"/>
    </source>
</evidence>
<organism evidence="2 3">
    <name type="scientific">Apiospora arundinis</name>
    <dbReference type="NCBI Taxonomy" id="335852"/>
    <lineage>
        <taxon>Eukaryota</taxon>
        <taxon>Fungi</taxon>
        <taxon>Dikarya</taxon>
        <taxon>Ascomycota</taxon>
        <taxon>Pezizomycotina</taxon>
        <taxon>Sordariomycetes</taxon>
        <taxon>Xylariomycetidae</taxon>
        <taxon>Amphisphaeriales</taxon>
        <taxon>Apiosporaceae</taxon>
        <taxon>Apiospora</taxon>
    </lineage>
</organism>